<keyword evidence="8" id="KW-1185">Reference proteome</keyword>
<dbReference type="CDD" id="cd02947">
    <property type="entry name" value="TRX_family"/>
    <property type="match status" value="1"/>
</dbReference>
<dbReference type="InterPro" id="IPR011989">
    <property type="entry name" value="ARM-like"/>
</dbReference>
<evidence type="ECO:0000313" key="8">
    <source>
        <dbReference type="Proteomes" id="UP001342314"/>
    </source>
</evidence>
<dbReference type="PANTHER" id="PTHR12378:SF7">
    <property type="entry name" value="DESUMOYLATING ISOPEPTIDASE 1"/>
    <property type="match status" value="1"/>
</dbReference>
<dbReference type="SUPFAM" id="SSF52833">
    <property type="entry name" value="Thioredoxin-like"/>
    <property type="match status" value="1"/>
</dbReference>
<protein>
    <submittedName>
        <fullName evidence="7">Uncharacterized protein</fullName>
    </submittedName>
</protein>
<feature type="domain" description="Thioredoxin" evidence="4">
    <location>
        <begin position="167"/>
        <end position="324"/>
    </location>
</feature>
<proteinExistence type="inferred from homology"/>
<keyword evidence="3" id="KW-0378">Hydrolase</keyword>
<evidence type="ECO:0000259" key="6">
    <source>
        <dbReference type="PROSITE" id="PS51858"/>
    </source>
</evidence>
<dbReference type="InterPro" id="IPR013766">
    <property type="entry name" value="Thioredoxin_domain"/>
</dbReference>
<dbReference type="GO" id="GO:0006508">
    <property type="term" value="P:proteolysis"/>
    <property type="evidence" value="ECO:0007669"/>
    <property type="project" value="UniProtKB-KW"/>
</dbReference>
<dbReference type="Pfam" id="PF05903">
    <property type="entry name" value="Peptidase_C97"/>
    <property type="match status" value="1"/>
</dbReference>
<dbReference type="Pfam" id="PF08324">
    <property type="entry name" value="PUL"/>
    <property type="match status" value="1"/>
</dbReference>
<evidence type="ECO:0000256" key="3">
    <source>
        <dbReference type="ARBA" id="ARBA00022801"/>
    </source>
</evidence>
<accession>A0AAV5GJT9</accession>
<dbReference type="Gene3D" id="1.25.10.10">
    <property type="entry name" value="Leucine-rich Repeat Variant"/>
    <property type="match status" value="1"/>
</dbReference>
<dbReference type="GO" id="GO:0008233">
    <property type="term" value="F:peptidase activity"/>
    <property type="evidence" value="ECO:0007669"/>
    <property type="project" value="UniProtKB-KW"/>
</dbReference>
<reference evidence="7 8" key="1">
    <citation type="submission" date="2021-12" db="EMBL/GenBank/DDBJ databases">
        <title>High titer production of polyol ester of fatty acids by Rhodotorula paludigena BS15 towards product separation-free biomass refinery.</title>
        <authorList>
            <person name="Mano J."/>
            <person name="Ono H."/>
            <person name="Tanaka T."/>
            <person name="Naito K."/>
            <person name="Sushida H."/>
            <person name="Ike M."/>
            <person name="Tokuyasu K."/>
            <person name="Kitaoka M."/>
        </authorList>
    </citation>
    <scope>NUCLEOTIDE SEQUENCE [LARGE SCALE GENOMIC DNA]</scope>
    <source>
        <strain evidence="7 8">BS15</strain>
    </source>
</reference>
<dbReference type="PROSITE" id="PS51396">
    <property type="entry name" value="PUL"/>
    <property type="match status" value="1"/>
</dbReference>
<dbReference type="Pfam" id="PF00085">
    <property type="entry name" value="Thioredoxin"/>
    <property type="match status" value="1"/>
</dbReference>
<organism evidence="7 8">
    <name type="scientific">Rhodotorula paludigena</name>
    <dbReference type="NCBI Taxonomy" id="86838"/>
    <lineage>
        <taxon>Eukaryota</taxon>
        <taxon>Fungi</taxon>
        <taxon>Dikarya</taxon>
        <taxon>Basidiomycota</taxon>
        <taxon>Pucciniomycotina</taxon>
        <taxon>Microbotryomycetes</taxon>
        <taxon>Sporidiobolales</taxon>
        <taxon>Sporidiobolaceae</taxon>
        <taxon>Rhodotorula</taxon>
    </lineage>
</organism>
<dbReference type="AlphaFoldDB" id="A0AAV5GJT9"/>
<sequence length="627" mass="66637">MHAEPVTLYVYDLSGGLAAIWGQQLTGRPVEGIWHTALVLYGMEVFFGQGISIVSPPGTTHHGQPRKKIPCGVTHLDKETFLEYIEGLRETYTADAYHLLEFNCNTFTNDVLGFLNGGSIPEDIRNQPQEIMSTPFGQSMRPMIEQMFVGARRPTAGAAVNNLLPQLGVAPPAPAPISDDVPSTQSVASNLSICTSVASLRSILASSPATAIMYTSLTCPPCTAIKPFFESLAAKHASPSKRIAFVLVETHLGAGAEVARSAEFGGPVRATPTFVFFARGEKVGECKGADRGELETQVGMLELAAYPPHPHTKLALPALKKLAGNLRPVTAMSFPPLPALKKKLEEALKNSDNEMLDVLSKGVPQYLATLPAPPAPPSAAPLPASLLEAWLPATLRALQALSSPSAKFPVLDLVRLALARDSARLGAQLALLSFLPSLLSHLASDLDHPSPDRSYLLTALRVSSNALLAPPLAARLLAPDVRPALTRLIVRALLDPEDPKIRSAGAGAAWSVVARVSAARIGEGAGEARAVESEGEHAIGVTNGGDEGGEEWEAEVASAVLEALGKEEESVESPYFAEVSSLLEVLEAPDVLKRKEETVKKVALVTKEDDVKDVLGVLKDVQRLLES</sequence>
<evidence type="ECO:0000256" key="1">
    <source>
        <dbReference type="ARBA" id="ARBA00008140"/>
    </source>
</evidence>
<dbReference type="SMART" id="SM01179">
    <property type="entry name" value="DUF862"/>
    <property type="match status" value="1"/>
</dbReference>
<gene>
    <name evidence="7" type="ORF">Rhopal_002465-T1</name>
</gene>
<feature type="domain" description="PPPDE" evidence="6">
    <location>
        <begin position="4"/>
        <end position="145"/>
    </location>
</feature>
<dbReference type="PANTHER" id="PTHR12378">
    <property type="entry name" value="DESUMOYLATING ISOPEPTIDASE"/>
    <property type="match status" value="1"/>
</dbReference>
<dbReference type="InterPro" id="IPR008580">
    <property type="entry name" value="PPPDE_dom"/>
</dbReference>
<dbReference type="EMBL" id="BQKY01000005">
    <property type="protein sequence ID" value="GJN89479.1"/>
    <property type="molecule type" value="Genomic_DNA"/>
</dbReference>
<dbReference type="InterPro" id="IPR013535">
    <property type="entry name" value="PUL_dom"/>
</dbReference>
<evidence type="ECO:0000259" key="4">
    <source>
        <dbReference type="PROSITE" id="PS51352"/>
    </source>
</evidence>
<name>A0AAV5GJT9_9BASI</name>
<keyword evidence="2" id="KW-0645">Protease</keyword>
<comment type="similarity">
    <text evidence="1">Belongs to the DeSI family.</text>
</comment>
<dbReference type="GO" id="GO:0070646">
    <property type="term" value="P:protein modification by small protein removal"/>
    <property type="evidence" value="ECO:0007669"/>
    <property type="project" value="TreeGrafter"/>
</dbReference>
<dbReference type="InterPro" id="IPR042266">
    <property type="entry name" value="PPPDE_sf"/>
</dbReference>
<evidence type="ECO:0000313" key="7">
    <source>
        <dbReference type="EMBL" id="GJN89479.1"/>
    </source>
</evidence>
<dbReference type="PROSITE" id="PS51858">
    <property type="entry name" value="PPPDE"/>
    <property type="match status" value="1"/>
</dbReference>
<dbReference type="Proteomes" id="UP001342314">
    <property type="component" value="Unassembled WGS sequence"/>
</dbReference>
<feature type="domain" description="PUL" evidence="5">
    <location>
        <begin position="304"/>
        <end position="621"/>
    </location>
</feature>
<dbReference type="Gene3D" id="3.40.30.10">
    <property type="entry name" value="Glutaredoxin"/>
    <property type="match status" value="1"/>
</dbReference>
<evidence type="ECO:0000256" key="2">
    <source>
        <dbReference type="ARBA" id="ARBA00022670"/>
    </source>
</evidence>
<dbReference type="Gene3D" id="3.90.1720.30">
    <property type="entry name" value="PPPDE domains"/>
    <property type="match status" value="1"/>
</dbReference>
<evidence type="ECO:0000259" key="5">
    <source>
        <dbReference type="PROSITE" id="PS51396"/>
    </source>
</evidence>
<dbReference type="PROSITE" id="PS51352">
    <property type="entry name" value="THIOREDOXIN_2"/>
    <property type="match status" value="1"/>
</dbReference>
<comment type="caution">
    <text evidence="7">The sequence shown here is derived from an EMBL/GenBank/DDBJ whole genome shotgun (WGS) entry which is preliminary data.</text>
</comment>
<dbReference type="InterPro" id="IPR036249">
    <property type="entry name" value="Thioredoxin-like_sf"/>
</dbReference>